<dbReference type="InterPro" id="IPR040521">
    <property type="entry name" value="KDZ"/>
</dbReference>
<dbReference type="PANTHER" id="PTHR33096:SF1">
    <property type="entry name" value="CXC1-LIKE CYSTEINE CLUSTER ASSOCIATED WITH KDZ TRANSPOSASES DOMAIN-CONTAINING PROTEIN"/>
    <property type="match status" value="1"/>
</dbReference>
<evidence type="ECO:0000313" key="4">
    <source>
        <dbReference type="Proteomes" id="UP001215151"/>
    </source>
</evidence>
<dbReference type="Proteomes" id="UP001215151">
    <property type="component" value="Unassembled WGS sequence"/>
</dbReference>
<dbReference type="InterPro" id="IPR041457">
    <property type="entry name" value="CxC2_KDZ-assoc"/>
</dbReference>
<proteinExistence type="predicted"/>
<dbReference type="AlphaFoldDB" id="A0AAD7TJL1"/>
<dbReference type="PANTHER" id="PTHR33096">
    <property type="entry name" value="CXC2 DOMAIN-CONTAINING PROTEIN"/>
    <property type="match status" value="1"/>
</dbReference>
<gene>
    <name evidence="3" type="ORF">ONZ51_g10936</name>
</gene>
<reference evidence="3" key="1">
    <citation type="submission" date="2022-11" db="EMBL/GenBank/DDBJ databases">
        <title>Genome Sequence of Cubamyces cubensis.</title>
        <authorList>
            <person name="Buettner E."/>
        </authorList>
    </citation>
    <scope>NUCLEOTIDE SEQUENCE</scope>
    <source>
        <strain evidence="3">MPL-01</strain>
    </source>
</reference>
<dbReference type="CDD" id="cd19757">
    <property type="entry name" value="Bbox1"/>
    <property type="match status" value="1"/>
</dbReference>
<accession>A0AAD7TJL1</accession>
<comment type="caution">
    <text evidence="3">The sequence shown here is derived from an EMBL/GenBank/DDBJ whole genome shotgun (WGS) entry which is preliminary data.</text>
</comment>
<evidence type="ECO:0000256" key="1">
    <source>
        <dbReference type="SAM" id="Coils"/>
    </source>
</evidence>
<keyword evidence="1" id="KW-0175">Coiled coil</keyword>
<organism evidence="3 4">
    <name type="scientific">Trametes cubensis</name>
    <dbReference type="NCBI Taxonomy" id="1111947"/>
    <lineage>
        <taxon>Eukaryota</taxon>
        <taxon>Fungi</taxon>
        <taxon>Dikarya</taxon>
        <taxon>Basidiomycota</taxon>
        <taxon>Agaricomycotina</taxon>
        <taxon>Agaricomycetes</taxon>
        <taxon>Polyporales</taxon>
        <taxon>Polyporaceae</taxon>
        <taxon>Trametes</taxon>
    </lineage>
</organism>
<feature type="domain" description="CxC2-like cysteine cluster KDZ transposase-associated" evidence="2">
    <location>
        <begin position="283"/>
        <end position="375"/>
    </location>
</feature>
<dbReference type="Pfam" id="PF18803">
    <property type="entry name" value="CxC2"/>
    <property type="match status" value="1"/>
</dbReference>
<evidence type="ECO:0000313" key="3">
    <source>
        <dbReference type="EMBL" id="KAJ8462379.1"/>
    </source>
</evidence>
<evidence type="ECO:0000259" key="2">
    <source>
        <dbReference type="Pfam" id="PF18803"/>
    </source>
</evidence>
<dbReference type="EMBL" id="JAPEVG010000470">
    <property type="protein sequence ID" value="KAJ8462379.1"/>
    <property type="molecule type" value="Genomic_DNA"/>
</dbReference>
<sequence>MPATPRKKRKLNNEWGDEELLGDAIDSRGRAHTSTPTKRAWLSHRAPVRPGAVGLQNATAFSLGAGAPSHAIFNLTQKRLPAPLFGPARSTHATAARATLGSTTTPTASALMPARIRTPTCADPLPSTSLEYAASHLPSCVPRSTLDPPADGEADTDATPTVVAGPSETAALAPQERKKAKVNNTVKPSTRYAAFLKDNARDTLDELLELEAGPRPDDRCANCGETLALPSNSQTARVRCYDCFGIPNLCLDCLRKTHRLNPFHHVWRWDATKAFWEKTTTAAVGMRLYGGHNGERCPYATRPPRDLVIVHEHGSGLLVPEPLQLLKLGLYPASWKEPRTAYTISLLQSCHLLSLQTHCSTEDFYTYLRRLTDNVDPSSVPDRYRELSASMREYAYLRACKRAGRDPDREIPCGGLTVQCPCCPQPGINMRPGWEARQQEYGYVDALFYSIDGNFRQNVRNKAMDKDDVALTRGAGYFASTEDFQRYVKHIGKPEEEKTTCHKFGAMGYHGHSGKVSGIVALACRHMYMLPTSIVDLNKREGYLYVDFAVVSGVQQYVGLQLFKQSYDINCQYLLNFGRRISKWKEVCPPLASIATLLLPCIHGCVGCWHVNAHKRACRVFQSPAFLPGSGRYEGEGLERVWAITNDLSSRTKEMTLGHRHDILNDMYSDLHVRQMHATADTLVQSLEEAERHLTEAEESLKSVEKSIPNATLDEWKRDEAEWLRDVVEIRNHEHMDDPYSPPADASLSEEAAAAVLKQDYAKTANTSAQGMVSAIQGTIEVERERLALLKSVHACDPNKVRQRNALGKRVAALQDKGAVCRSQYDRYVNEHRVAAVDGIRRTKITSTTATASESTSFPVAFQRQDFVVSEAAIGVEEDLLEDAYLAEYMDILRSIPVELPSTYTAEIRSHPAMAPAISIERKLREGQANNALNELRAHLTALYSLEDLQKQGTGQAHGKRVRAMAATEVTIGHHARDEYRRVRTILLKLGMPEDDDTYRALTDNDARPFIVFSHQHQRGDSKRPPSWIWNDFSFLTNQQDAEVKDYMWQKLRPFWFRRRAACARWQEEVYIKREEMYRTRKFFEWHRARWTERARDAEEQGREGAAVFARRASAYEMQRLYGALKPMNGVEQLQHHQAVASRSGGCTSLGGVASFHGDQPTREDWRHPITCDSTQYPETHSSLVPREATPSRHVQPFVSSFAASSFE</sequence>
<dbReference type="Pfam" id="PF18758">
    <property type="entry name" value="KDZ"/>
    <property type="match status" value="1"/>
</dbReference>
<protein>
    <recommendedName>
        <fullName evidence="2">CxC2-like cysteine cluster KDZ transposase-associated domain-containing protein</fullName>
    </recommendedName>
</protein>
<name>A0AAD7TJL1_9APHY</name>
<keyword evidence="4" id="KW-1185">Reference proteome</keyword>
<feature type="coiled-coil region" evidence="1">
    <location>
        <begin position="680"/>
        <end position="707"/>
    </location>
</feature>